<dbReference type="AlphaFoldDB" id="A0ABD6C503"/>
<dbReference type="RefSeq" id="WP_256419324.1">
    <property type="nucleotide sequence ID" value="NZ_JANHDL010000015.1"/>
</dbReference>
<name>A0ABD6C503_9EURY</name>
<feature type="transmembrane region" description="Helical" evidence="1">
    <location>
        <begin position="82"/>
        <end position="107"/>
    </location>
</feature>
<proteinExistence type="predicted"/>
<evidence type="ECO:0000313" key="2">
    <source>
        <dbReference type="EMBL" id="MFD1572508.1"/>
    </source>
</evidence>
<evidence type="ECO:0000313" key="3">
    <source>
        <dbReference type="Proteomes" id="UP001597185"/>
    </source>
</evidence>
<keyword evidence="1" id="KW-1133">Transmembrane helix</keyword>
<dbReference type="EMBL" id="JBHUDB010000044">
    <property type="protein sequence ID" value="MFD1572508.1"/>
    <property type="molecule type" value="Genomic_DNA"/>
</dbReference>
<comment type="caution">
    <text evidence="2">The sequence shown here is derived from an EMBL/GenBank/DDBJ whole genome shotgun (WGS) entry which is preliminary data.</text>
</comment>
<protein>
    <submittedName>
        <fullName evidence="2">Uncharacterized protein</fullName>
    </submittedName>
</protein>
<keyword evidence="1" id="KW-0812">Transmembrane</keyword>
<sequence>MTDFTGYLLGIRDTIVKKRGGEVGYGVMTFVGLCVCLFTLSTGSVEFYLSSLGTSLPFLFGLAVAMYGLSGFIPDNNKNLILLLRIGFLVAISVGIGLVILLIIFMLGNTP</sequence>
<feature type="transmembrane region" description="Helical" evidence="1">
    <location>
        <begin position="23"/>
        <end position="41"/>
    </location>
</feature>
<reference evidence="2 3" key="1">
    <citation type="journal article" date="2019" name="Int. J. Syst. Evol. Microbiol.">
        <title>The Global Catalogue of Microorganisms (GCM) 10K type strain sequencing project: providing services to taxonomists for standard genome sequencing and annotation.</title>
        <authorList>
            <consortium name="The Broad Institute Genomics Platform"/>
            <consortium name="The Broad Institute Genome Sequencing Center for Infectious Disease"/>
            <person name="Wu L."/>
            <person name="Ma J."/>
        </authorList>
    </citation>
    <scope>NUCLEOTIDE SEQUENCE [LARGE SCALE GENOMIC DNA]</scope>
    <source>
        <strain evidence="2 3">CGMCC 1.12689</strain>
    </source>
</reference>
<organism evidence="2 3">
    <name type="scientific">Halorubrum laminariae</name>
    <dbReference type="NCBI Taxonomy" id="1433523"/>
    <lineage>
        <taxon>Archaea</taxon>
        <taxon>Methanobacteriati</taxon>
        <taxon>Methanobacteriota</taxon>
        <taxon>Stenosarchaea group</taxon>
        <taxon>Halobacteria</taxon>
        <taxon>Halobacteriales</taxon>
        <taxon>Haloferacaceae</taxon>
        <taxon>Halorubrum</taxon>
    </lineage>
</organism>
<evidence type="ECO:0000256" key="1">
    <source>
        <dbReference type="SAM" id="Phobius"/>
    </source>
</evidence>
<keyword evidence="3" id="KW-1185">Reference proteome</keyword>
<accession>A0ABD6C503</accession>
<keyword evidence="1" id="KW-0472">Membrane</keyword>
<feature type="transmembrane region" description="Helical" evidence="1">
    <location>
        <begin position="47"/>
        <end position="70"/>
    </location>
</feature>
<dbReference type="Proteomes" id="UP001597185">
    <property type="component" value="Unassembled WGS sequence"/>
</dbReference>
<gene>
    <name evidence="2" type="ORF">ACFR9T_18375</name>
</gene>